<reference evidence="1 2" key="1">
    <citation type="submission" date="2021-01" db="EMBL/GenBank/DDBJ databases">
        <title>Whole genome shotgun sequence of Planotetraspora phitsanulokensis NBRC 104273.</title>
        <authorList>
            <person name="Komaki H."/>
            <person name="Tamura T."/>
        </authorList>
    </citation>
    <scope>NUCLEOTIDE SEQUENCE [LARGE SCALE GENOMIC DNA]</scope>
    <source>
        <strain evidence="1 2">NBRC 104273</strain>
    </source>
</reference>
<proteinExistence type="predicted"/>
<comment type="caution">
    <text evidence="1">The sequence shown here is derived from an EMBL/GenBank/DDBJ whole genome shotgun (WGS) entry which is preliminary data.</text>
</comment>
<dbReference type="EMBL" id="BOOP01000048">
    <property type="protein sequence ID" value="GII42958.1"/>
    <property type="molecule type" value="Genomic_DNA"/>
</dbReference>
<sequence>MSEFDRLIHLTGWVGETPDGSDAAYLLLTTNDPNAPKVMPLVAKSLGMNPRRGSVTMQPIGDSYVSVSTDLWAALHFGDDKFERPVDADWAMHAIGQNRVVVTVGYLPMPAGLDPWTYAEDAGAISQVVLGIFPARSAEVTP</sequence>
<keyword evidence="2" id="KW-1185">Reference proteome</keyword>
<organism evidence="1 2">
    <name type="scientific">Planotetraspora phitsanulokensis</name>
    <dbReference type="NCBI Taxonomy" id="575192"/>
    <lineage>
        <taxon>Bacteria</taxon>
        <taxon>Bacillati</taxon>
        <taxon>Actinomycetota</taxon>
        <taxon>Actinomycetes</taxon>
        <taxon>Streptosporangiales</taxon>
        <taxon>Streptosporangiaceae</taxon>
        <taxon>Planotetraspora</taxon>
    </lineage>
</organism>
<evidence type="ECO:0000313" key="1">
    <source>
        <dbReference type="EMBL" id="GII42958.1"/>
    </source>
</evidence>
<evidence type="ECO:0000313" key="2">
    <source>
        <dbReference type="Proteomes" id="UP000622547"/>
    </source>
</evidence>
<dbReference type="Proteomes" id="UP000622547">
    <property type="component" value="Unassembled WGS sequence"/>
</dbReference>
<dbReference type="AlphaFoldDB" id="A0A8J3UCI4"/>
<protein>
    <submittedName>
        <fullName evidence="1">Uncharacterized protein</fullName>
    </submittedName>
</protein>
<accession>A0A8J3UCI4</accession>
<name>A0A8J3UCI4_9ACTN</name>
<gene>
    <name evidence="1" type="ORF">Pph01_79610</name>
</gene>
<dbReference type="RefSeq" id="WP_204078370.1">
    <property type="nucleotide sequence ID" value="NZ_BAABHI010000071.1"/>
</dbReference>